<evidence type="ECO:0000259" key="2">
    <source>
        <dbReference type="PROSITE" id="PS50943"/>
    </source>
</evidence>
<dbReference type="InterPro" id="IPR001387">
    <property type="entry name" value="Cro/C1-type_HTH"/>
</dbReference>
<evidence type="ECO:0000313" key="3">
    <source>
        <dbReference type="EMBL" id="MEY8537663.1"/>
    </source>
</evidence>
<comment type="caution">
    <text evidence="3">The sequence shown here is derived from an EMBL/GenBank/DDBJ whole genome shotgun (WGS) entry which is preliminary data.</text>
</comment>
<dbReference type="InterPro" id="IPR050807">
    <property type="entry name" value="TransReg_Diox_bact_type"/>
</dbReference>
<evidence type="ECO:0000256" key="1">
    <source>
        <dbReference type="ARBA" id="ARBA00023125"/>
    </source>
</evidence>
<feature type="domain" description="HTH cro/C1-type" evidence="2">
    <location>
        <begin position="7"/>
        <end position="61"/>
    </location>
</feature>
<accession>A0ABV4D7D3</accession>
<dbReference type="PROSITE" id="PS50943">
    <property type="entry name" value="HTH_CROC1"/>
    <property type="match status" value="1"/>
</dbReference>
<dbReference type="SUPFAM" id="SSF47413">
    <property type="entry name" value="lambda repressor-like DNA-binding domains"/>
    <property type="match status" value="1"/>
</dbReference>
<reference evidence="3 4" key="1">
    <citation type="submission" date="2024-03" db="EMBL/GenBank/DDBJ databases">
        <title>Mouse gut bacterial collection (mGBC) of GemPharmatech.</title>
        <authorList>
            <person name="He Y."/>
            <person name="Dong L."/>
            <person name="Wu D."/>
            <person name="Gao X."/>
            <person name="Lin Z."/>
        </authorList>
    </citation>
    <scope>NUCLEOTIDE SEQUENCE [LARGE SCALE GENOMIC DNA]</scope>
    <source>
        <strain evidence="3 4">20-218</strain>
    </source>
</reference>
<dbReference type="Proteomes" id="UP001565242">
    <property type="component" value="Unassembled WGS sequence"/>
</dbReference>
<keyword evidence="1" id="KW-0238">DNA-binding</keyword>
<dbReference type="EMBL" id="JBCLSQ010000008">
    <property type="protein sequence ID" value="MEY8537663.1"/>
    <property type="molecule type" value="Genomic_DNA"/>
</dbReference>
<dbReference type="CDD" id="cd00093">
    <property type="entry name" value="HTH_XRE"/>
    <property type="match status" value="1"/>
</dbReference>
<dbReference type="InterPro" id="IPR010982">
    <property type="entry name" value="Lambda_DNA-bd_dom_sf"/>
</dbReference>
<protein>
    <submittedName>
        <fullName evidence="3">Helix-turn-helix transcriptional regulator</fullName>
    </submittedName>
</protein>
<proteinExistence type="predicted"/>
<evidence type="ECO:0000313" key="4">
    <source>
        <dbReference type="Proteomes" id="UP001565242"/>
    </source>
</evidence>
<gene>
    <name evidence="3" type="ORF">AALM99_04295</name>
</gene>
<dbReference type="Pfam" id="PF01381">
    <property type="entry name" value="HTH_3"/>
    <property type="match status" value="1"/>
</dbReference>
<dbReference type="RefSeq" id="WP_272928428.1">
    <property type="nucleotide sequence ID" value="NZ_JBCLSQ010000008.1"/>
</dbReference>
<name>A0ABV4D7D3_9LACT</name>
<sequence>MNFAKNFRVLRKSNKMTLEELGKALGKAKSTLSTWENGQRTPKLSELSTIAKYFGVTVAQLIDEGDKDEHL</sequence>
<dbReference type="SMART" id="SM00530">
    <property type="entry name" value="HTH_XRE"/>
    <property type="match status" value="1"/>
</dbReference>
<dbReference type="PANTHER" id="PTHR46797">
    <property type="entry name" value="HTH-TYPE TRANSCRIPTIONAL REGULATOR"/>
    <property type="match status" value="1"/>
</dbReference>
<keyword evidence="4" id="KW-1185">Reference proteome</keyword>
<organism evidence="3 4">
    <name type="scientific">Lactococcus muris</name>
    <dbReference type="NCBI Taxonomy" id="2941330"/>
    <lineage>
        <taxon>Bacteria</taxon>
        <taxon>Bacillati</taxon>
        <taxon>Bacillota</taxon>
        <taxon>Bacilli</taxon>
        <taxon>Lactobacillales</taxon>
        <taxon>Streptococcaceae</taxon>
        <taxon>Lactococcus</taxon>
    </lineage>
</organism>
<dbReference type="Gene3D" id="1.10.260.40">
    <property type="entry name" value="lambda repressor-like DNA-binding domains"/>
    <property type="match status" value="1"/>
</dbReference>
<dbReference type="PANTHER" id="PTHR46797:SF1">
    <property type="entry name" value="METHYLPHOSPHONATE SYNTHASE"/>
    <property type="match status" value="1"/>
</dbReference>